<reference evidence="2 3" key="1">
    <citation type="submission" date="2018-08" db="EMBL/GenBank/DDBJ databases">
        <title>Genome Sequence of Clavibacter michiganensis Subspecies type strains, and the Atypical Peach-Colored Strains Isolated from Tomato.</title>
        <authorList>
            <person name="Osdaghi E."/>
            <person name="Portier P."/>
            <person name="Briand M."/>
            <person name="Jacques M.-A."/>
        </authorList>
    </citation>
    <scope>NUCLEOTIDE SEQUENCE [LARGE SCALE GENOMIC DNA]</scope>
    <source>
        <strain evidence="2 3">CFBP 7493</strain>
    </source>
</reference>
<evidence type="ECO:0000256" key="1">
    <source>
        <dbReference type="SAM" id="MobiDB-lite"/>
    </source>
</evidence>
<feature type="non-terminal residue" evidence="2">
    <location>
        <position position="76"/>
    </location>
</feature>
<evidence type="ECO:0000313" key="3">
    <source>
        <dbReference type="Proteomes" id="UP000266298"/>
    </source>
</evidence>
<feature type="compositionally biased region" description="Basic and acidic residues" evidence="1">
    <location>
        <begin position="25"/>
        <end position="38"/>
    </location>
</feature>
<protein>
    <submittedName>
        <fullName evidence="2">AMP-dependent synthetase</fullName>
    </submittedName>
</protein>
<dbReference type="SUPFAM" id="SSF56801">
    <property type="entry name" value="Acetyl-CoA synthetase-like"/>
    <property type="match status" value="1"/>
</dbReference>
<proteinExistence type="predicted"/>
<organism evidence="2 3">
    <name type="scientific">Clavibacter michiganensis</name>
    <dbReference type="NCBI Taxonomy" id="28447"/>
    <lineage>
        <taxon>Bacteria</taxon>
        <taxon>Bacillati</taxon>
        <taxon>Actinomycetota</taxon>
        <taxon>Actinomycetes</taxon>
        <taxon>Micrococcales</taxon>
        <taxon>Microbacteriaceae</taxon>
        <taxon>Clavibacter</taxon>
    </lineage>
</organism>
<gene>
    <name evidence="2" type="ORF">DZF96_16890</name>
</gene>
<dbReference type="EMBL" id="QWEC01000556">
    <property type="protein sequence ID" value="RII91122.1"/>
    <property type="molecule type" value="Genomic_DNA"/>
</dbReference>
<dbReference type="Gene3D" id="3.40.50.12780">
    <property type="entry name" value="N-terminal domain of ligase-like"/>
    <property type="match status" value="1"/>
</dbReference>
<dbReference type="InterPro" id="IPR042099">
    <property type="entry name" value="ANL_N_sf"/>
</dbReference>
<sequence length="76" mass="8299">MHEREQAEHPGHGTGRGYDDWADGLARDARGAGREPDARLDGILRRSAERVPDRTALVGVGGRWTHAELDAEVDLA</sequence>
<feature type="compositionally biased region" description="Basic and acidic residues" evidence="1">
    <location>
        <begin position="1"/>
        <end position="11"/>
    </location>
</feature>
<name>A0A399NAS1_9MICO</name>
<evidence type="ECO:0000313" key="2">
    <source>
        <dbReference type="EMBL" id="RII91122.1"/>
    </source>
</evidence>
<dbReference type="AlphaFoldDB" id="A0A399NAS1"/>
<comment type="caution">
    <text evidence="2">The sequence shown here is derived from an EMBL/GenBank/DDBJ whole genome shotgun (WGS) entry which is preliminary data.</text>
</comment>
<dbReference type="Proteomes" id="UP000266298">
    <property type="component" value="Unassembled WGS sequence"/>
</dbReference>
<accession>A0A399NAS1</accession>
<feature type="region of interest" description="Disordered" evidence="1">
    <location>
        <begin position="1"/>
        <end position="38"/>
    </location>
</feature>